<dbReference type="AlphaFoldDB" id="A0A0R3RD46"/>
<organism evidence="3">
    <name type="scientific">Brugia timori</name>
    <dbReference type="NCBI Taxonomy" id="42155"/>
    <lineage>
        <taxon>Eukaryota</taxon>
        <taxon>Metazoa</taxon>
        <taxon>Ecdysozoa</taxon>
        <taxon>Nematoda</taxon>
        <taxon>Chromadorea</taxon>
        <taxon>Rhabditida</taxon>
        <taxon>Spirurina</taxon>
        <taxon>Spiruromorpha</taxon>
        <taxon>Filarioidea</taxon>
        <taxon>Onchocercidae</taxon>
        <taxon>Brugia</taxon>
    </lineage>
</organism>
<dbReference type="Proteomes" id="UP000280834">
    <property type="component" value="Unassembled WGS sequence"/>
</dbReference>
<reference evidence="1 2" key="2">
    <citation type="submission" date="2018-11" db="EMBL/GenBank/DDBJ databases">
        <authorList>
            <consortium name="Pathogen Informatics"/>
        </authorList>
    </citation>
    <scope>NUCLEOTIDE SEQUENCE [LARGE SCALE GENOMIC DNA]</scope>
</reference>
<keyword evidence="2" id="KW-1185">Reference proteome</keyword>
<reference evidence="3" key="1">
    <citation type="submission" date="2017-02" db="UniProtKB">
        <authorList>
            <consortium name="WormBaseParasite"/>
        </authorList>
    </citation>
    <scope>IDENTIFICATION</scope>
</reference>
<evidence type="ECO:0000313" key="3">
    <source>
        <dbReference type="WBParaSite" id="BTMF_0001796901-mRNA-1"/>
    </source>
</evidence>
<dbReference type="WBParaSite" id="BTMF_0001796901-mRNA-1">
    <property type="protein sequence ID" value="BTMF_0001796901-mRNA-1"/>
    <property type="gene ID" value="BTMF_0001796901"/>
</dbReference>
<protein>
    <submittedName>
        <fullName evidence="1 3">Uncharacterized protein</fullName>
    </submittedName>
</protein>
<name>A0A0R3RD46_9BILA</name>
<proteinExistence type="predicted"/>
<evidence type="ECO:0000313" key="2">
    <source>
        <dbReference type="Proteomes" id="UP000280834"/>
    </source>
</evidence>
<dbReference type="EMBL" id="UZAG01023373">
    <property type="protein sequence ID" value="VDO56528.1"/>
    <property type="molecule type" value="Genomic_DNA"/>
</dbReference>
<evidence type="ECO:0000313" key="1">
    <source>
        <dbReference type="EMBL" id="VDO56528.1"/>
    </source>
</evidence>
<gene>
    <name evidence="1" type="ORF">BTMF_LOCUS15932</name>
</gene>
<sequence length="116" mass="13283">MLRESHIDEMFQINKIMTDVLNNTEYFDLPICHPFCDVNKPISIFWDEFKKNGNDTDYDKDAIFSFPVSTVFGQEFFLGSNLFSVQSSGNIICLEGEMSPNGLISIFLVTKLQIVK</sequence>
<accession>A0A0R3RD46</accession>